<protein>
    <submittedName>
        <fullName evidence="2">Uncharacterized protein</fullName>
    </submittedName>
</protein>
<reference evidence="3" key="1">
    <citation type="journal article" date="2019" name="Int. J. Syst. Evol. Microbiol.">
        <title>The Global Catalogue of Microorganisms (GCM) 10K type strain sequencing project: providing services to taxonomists for standard genome sequencing and annotation.</title>
        <authorList>
            <consortium name="The Broad Institute Genomics Platform"/>
            <consortium name="The Broad Institute Genome Sequencing Center for Infectious Disease"/>
            <person name="Wu L."/>
            <person name="Ma J."/>
        </authorList>
    </citation>
    <scope>NUCLEOTIDE SEQUENCE [LARGE SCALE GENOMIC DNA]</scope>
    <source>
        <strain evidence="3">JCM 18410</strain>
    </source>
</reference>
<evidence type="ECO:0000256" key="1">
    <source>
        <dbReference type="SAM" id="MobiDB-lite"/>
    </source>
</evidence>
<dbReference type="EMBL" id="BAABKC010000037">
    <property type="protein sequence ID" value="GAA5053906.1"/>
    <property type="molecule type" value="Genomic_DNA"/>
</dbReference>
<dbReference type="Proteomes" id="UP001500124">
    <property type="component" value="Unassembled WGS sequence"/>
</dbReference>
<proteinExistence type="predicted"/>
<organism evidence="2 3">
    <name type="scientific">Streptomyces similanensis</name>
    <dbReference type="NCBI Taxonomy" id="1274988"/>
    <lineage>
        <taxon>Bacteria</taxon>
        <taxon>Bacillati</taxon>
        <taxon>Actinomycetota</taxon>
        <taxon>Actinomycetes</taxon>
        <taxon>Kitasatosporales</taxon>
        <taxon>Streptomycetaceae</taxon>
        <taxon>Streptomyces</taxon>
    </lineage>
</organism>
<keyword evidence="3" id="KW-1185">Reference proteome</keyword>
<evidence type="ECO:0000313" key="2">
    <source>
        <dbReference type="EMBL" id="GAA5053906.1"/>
    </source>
</evidence>
<name>A0ABP9KBL8_9ACTN</name>
<evidence type="ECO:0000313" key="3">
    <source>
        <dbReference type="Proteomes" id="UP001500124"/>
    </source>
</evidence>
<comment type="caution">
    <text evidence="2">The sequence shown here is derived from an EMBL/GenBank/DDBJ whole genome shotgun (WGS) entry which is preliminary data.</text>
</comment>
<gene>
    <name evidence="2" type="ORF">GCM10023336_24720</name>
</gene>
<feature type="compositionally biased region" description="Basic and acidic residues" evidence="1">
    <location>
        <begin position="47"/>
        <end position="58"/>
    </location>
</feature>
<feature type="region of interest" description="Disordered" evidence="1">
    <location>
        <begin position="33"/>
        <end position="58"/>
    </location>
</feature>
<sequence length="58" mass="6166">MAQVLLECAGDVGVRRRRLGDTGTTMSVLRDLRKGGSWEAPGGRTRGIPEGRGVDQGL</sequence>
<accession>A0ABP9KBL8</accession>